<keyword evidence="2" id="KW-1185">Reference proteome</keyword>
<dbReference type="Proteomes" id="UP000821845">
    <property type="component" value="Chromosome 2"/>
</dbReference>
<gene>
    <name evidence="1" type="ORF">HPB50_015623</name>
</gene>
<reference evidence="1" key="1">
    <citation type="submission" date="2020-05" db="EMBL/GenBank/DDBJ databases">
        <title>Large-scale comparative analyses of tick genomes elucidate their genetic diversity and vector capacities.</title>
        <authorList>
            <person name="Jia N."/>
            <person name="Wang J."/>
            <person name="Shi W."/>
            <person name="Du L."/>
            <person name="Sun Y."/>
            <person name="Zhan W."/>
            <person name="Jiang J."/>
            <person name="Wang Q."/>
            <person name="Zhang B."/>
            <person name="Ji P."/>
            <person name="Sakyi L.B."/>
            <person name="Cui X."/>
            <person name="Yuan T."/>
            <person name="Jiang B."/>
            <person name="Yang W."/>
            <person name="Lam T.T.-Y."/>
            <person name="Chang Q."/>
            <person name="Ding S."/>
            <person name="Wang X."/>
            <person name="Zhu J."/>
            <person name="Ruan X."/>
            <person name="Zhao L."/>
            <person name="Wei J."/>
            <person name="Que T."/>
            <person name="Du C."/>
            <person name="Cheng J."/>
            <person name="Dai P."/>
            <person name="Han X."/>
            <person name="Huang E."/>
            <person name="Gao Y."/>
            <person name="Liu J."/>
            <person name="Shao H."/>
            <person name="Ye R."/>
            <person name="Li L."/>
            <person name="Wei W."/>
            <person name="Wang X."/>
            <person name="Wang C."/>
            <person name="Yang T."/>
            <person name="Huo Q."/>
            <person name="Li W."/>
            <person name="Guo W."/>
            <person name="Chen H."/>
            <person name="Zhou L."/>
            <person name="Ni X."/>
            <person name="Tian J."/>
            <person name="Zhou Y."/>
            <person name="Sheng Y."/>
            <person name="Liu T."/>
            <person name="Pan Y."/>
            <person name="Xia L."/>
            <person name="Li J."/>
            <person name="Zhao F."/>
            <person name="Cao W."/>
        </authorList>
    </citation>
    <scope>NUCLEOTIDE SEQUENCE</scope>
    <source>
        <strain evidence="1">Hyas-2018</strain>
    </source>
</reference>
<sequence length="162" mass="17963">MHCFHYWSHWGYVYGSVLPAADEILESDPCDDYREKLRPGSVAAVGKGKEIVDSPSVSPVDVSEGVQAFPWAVETKYYTATIYLHTTSASVVDYDDSAENIHGLIVLFNPNQMKFQGQAEQETVTQGYPQGTVEKVAIQFWKAFGGEEDEICGLSSEDEAEK</sequence>
<evidence type="ECO:0000313" key="1">
    <source>
        <dbReference type="EMBL" id="KAH6939035.1"/>
    </source>
</evidence>
<evidence type="ECO:0000313" key="2">
    <source>
        <dbReference type="Proteomes" id="UP000821845"/>
    </source>
</evidence>
<proteinExistence type="predicted"/>
<protein>
    <submittedName>
        <fullName evidence="1">Uncharacterized protein</fullName>
    </submittedName>
</protein>
<accession>A0ACB7SWN4</accession>
<organism evidence="1 2">
    <name type="scientific">Hyalomma asiaticum</name>
    <name type="common">Tick</name>
    <dbReference type="NCBI Taxonomy" id="266040"/>
    <lineage>
        <taxon>Eukaryota</taxon>
        <taxon>Metazoa</taxon>
        <taxon>Ecdysozoa</taxon>
        <taxon>Arthropoda</taxon>
        <taxon>Chelicerata</taxon>
        <taxon>Arachnida</taxon>
        <taxon>Acari</taxon>
        <taxon>Parasitiformes</taxon>
        <taxon>Ixodida</taxon>
        <taxon>Ixodoidea</taxon>
        <taxon>Ixodidae</taxon>
        <taxon>Hyalomminae</taxon>
        <taxon>Hyalomma</taxon>
    </lineage>
</organism>
<dbReference type="EMBL" id="CM023482">
    <property type="protein sequence ID" value="KAH6939035.1"/>
    <property type="molecule type" value="Genomic_DNA"/>
</dbReference>
<comment type="caution">
    <text evidence="1">The sequence shown here is derived from an EMBL/GenBank/DDBJ whole genome shotgun (WGS) entry which is preliminary data.</text>
</comment>
<name>A0ACB7SWN4_HYAAI</name>